<dbReference type="SMART" id="SM00422">
    <property type="entry name" value="HTH_MERR"/>
    <property type="match status" value="1"/>
</dbReference>
<dbReference type="PROSITE" id="PS50937">
    <property type="entry name" value="HTH_MERR_2"/>
    <property type="match status" value="1"/>
</dbReference>
<keyword evidence="5" id="KW-1185">Reference proteome</keyword>
<protein>
    <submittedName>
        <fullName evidence="4">MerR family transcriptional regulator</fullName>
    </submittedName>
</protein>
<feature type="domain" description="HTH merR-type" evidence="3">
    <location>
        <begin position="1"/>
        <end position="70"/>
    </location>
</feature>
<organism evidence="4 5">
    <name type="scientific">Promicromonospora kroppenstedtii</name>
    <dbReference type="NCBI Taxonomy" id="440482"/>
    <lineage>
        <taxon>Bacteria</taxon>
        <taxon>Bacillati</taxon>
        <taxon>Actinomycetota</taxon>
        <taxon>Actinomycetes</taxon>
        <taxon>Micrococcales</taxon>
        <taxon>Promicromonosporaceae</taxon>
        <taxon>Promicromonospora</taxon>
    </lineage>
</organism>
<comment type="caution">
    <text evidence="4">The sequence shown here is derived from an EMBL/GenBank/DDBJ whole genome shotgun (WGS) entry which is preliminary data.</text>
</comment>
<dbReference type="RefSeq" id="WP_397404122.1">
    <property type="nucleotide sequence ID" value="NZ_JBIRYI010000006.1"/>
</dbReference>
<dbReference type="Gene3D" id="1.10.1660.10">
    <property type="match status" value="1"/>
</dbReference>
<dbReference type="PANTHER" id="PTHR30204">
    <property type="entry name" value="REDOX-CYCLING DRUG-SENSING TRANSCRIPTIONAL ACTIVATOR SOXR"/>
    <property type="match status" value="1"/>
</dbReference>
<feature type="region of interest" description="Disordered" evidence="2">
    <location>
        <begin position="248"/>
        <end position="282"/>
    </location>
</feature>
<proteinExistence type="predicted"/>
<keyword evidence="1" id="KW-0238">DNA-binding</keyword>
<dbReference type="SUPFAM" id="SSF46955">
    <property type="entry name" value="Putative DNA-binding domain"/>
    <property type="match status" value="1"/>
</dbReference>
<dbReference type="CDD" id="cd00592">
    <property type="entry name" value="HTH_MerR-like"/>
    <property type="match status" value="1"/>
</dbReference>
<evidence type="ECO:0000256" key="2">
    <source>
        <dbReference type="SAM" id="MobiDB-lite"/>
    </source>
</evidence>
<dbReference type="EMBL" id="JBIRYI010000006">
    <property type="protein sequence ID" value="MFI2487422.1"/>
    <property type="molecule type" value="Genomic_DNA"/>
</dbReference>
<dbReference type="PANTHER" id="PTHR30204:SF93">
    <property type="entry name" value="HTH MERR-TYPE DOMAIN-CONTAINING PROTEIN"/>
    <property type="match status" value="1"/>
</dbReference>
<reference evidence="4 5" key="1">
    <citation type="submission" date="2024-10" db="EMBL/GenBank/DDBJ databases">
        <title>The Natural Products Discovery Center: Release of the First 8490 Sequenced Strains for Exploring Actinobacteria Biosynthetic Diversity.</title>
        <authorList>
            <person name="Kalkreuter E."/>
            <person name="Kautsar S.A."/>
            <person name="Yang D."/>
            <person name="Bader C.D."/>
            <person name="Teijaro C.N."/>
            <person name="Fluegel L."/>
            <person name="Davis C.M."/>
            <person name="Simpson J.R."/>
            <person name="Lauterbach L."/>
            <person name="Steele A.D."/>
            <person name="Gui C."/>
            <person name="Meng S."/>
            <person name="Li G."/>
            <person name="Viehrig K."/>
            <person name="Ye F."/>
            <person name="Su P."/>
            <person name="Kiefer A.F."/>
            <person name="Nichols A."/>
            <person name="Cepeda A.J."/>
            <person name="Yan W."/>
            <person name="Fan B."/>
            <person name="Jiang Y."/>
            <person name="Adhikari A."/>
            <person name="Zheng C.-J."/>
            <person name="Schuster L."/>
            <person name="Cowan T.M."/>
            <person name="Smanski M.J."/>
            <person name="Chevrette M.G."/>
            <person name="De Carvalho L.P.S."/>
            <person name="Shen B."/>
        </authorList>
    </citation>
    <scope>NUCLEOTIDE SEQUENCE [LARGE SCALE GENOMIC DNA]</scope>
    <source>
        <strain evidence="4 5">NPDC019481</strain>
    </source>
</reference>
<feature type="compositionally biased region" description="Polar residues" evidence="2">
    <location>
        <begin position="268"/>
        <end position="282"/>
    </location>
</feature>
<dbReference type="Proteomes" id="UP001611580">
    <property type="component" value="Unassembled WGS sequence"/>
</dbReference>
<evidence type="ECO:0000313" key="5">
    <source>
        <dbReference type="Proteomes" id="UP001611580"/>
    </source>
</evidence>
<dbReference type="InterPro" id="IPR000551">
    <property type="entry name" value="MerR-type_HTH_dom"/>
</dbReference>
<dbReference type="Pfam" id="PF00376">
    <property type="entry name" value="MerR"/>
    <property type="match status" value="1"/>
</dbReference>
<sequence>MLTIGQVAAYAGVTARTVRHYHAVGLLPEPERDHAGYRRYGAQAVVDLIRVRALADAGVPLARVHDLLRADDAEFAAAVAEIDTRLRAEIEERERHRERIARLAAGDSLALPPEGAAYLDRWRALGIPERVVQIERDSWILSLAAYSREEVAAAMANKSRLLDDAEFVDVLRAISEGIDWEPDDPRLPGLADKVAAVLDRHAEWSGDGPGEMERALVEQFDSIALDSIPAGRRLEALLEDRGWSGWTRQKRVAPRAAGSRRGEPQAGRPQNGSQTTAASAAR</sequence>
<dbReference type="InterPro" id="IPR009061">
    <property type="entry name" value="DNA-bd_dom_put_sf"/>
</dbReference>
<accession>A0ABW7XIS2</accession>
<evidence type="ECO:0000256" key="1">
    <source>
        <dbReference type="ARBA" id="ARBA00023125"/>
    </source>
</evidence>
<dbReference type="PRINTS" id="PR00040">
    <property type="entry name" value="HTHMERR"/>
</dbReference>
<evidence type="ECO:0000313" key="4">
    <source>
        <dbReference type="EMBL" id="MFI2487422.1"/>
    </source>
</evidence>
<name>A0ABW7XIS2_9MICO</name>
<dbReference type="InterPro" id="IPR047057">
    <property type="entry name" value="MerR_fam"/>
</dbReference>
<evidence type="ECO:0000259" key="3">
    <source>
        <dbReference type="PROSITE" id="PS50937"/>
    </source>
</evidence>
<gene>
    <name evidence="4" type="ORF">ACH47X_10965</name>
</gene>